<sequence length="93" mass="10308">MSTSESETETKPPNQNSSHQNSSDSESDDDYDADTSYASDTEVDNAATPESITAENFSLLSLYDKYEETDETVAINHIVDTLHNRIFNPTKLA</sequence>
<name>A0A6A5G3M4_CAERE</name>
<dbReference type="CTD" id="9807677"/>
<evidence type="ECO:0000256" key="1">
    <source>
        <dbReference type="SAM" id="MobiDB-lite"/>
    </source>
</evidence>
<dbReference type="EMBL" id="WUAV01000006">
    <property type="protein sequence ID" value="KAF1749139.1"/>
    <property type="molecule type" value="Genomic_DNA"/>
</dbReference>
<gene>
    <name evidence="2" type="ORF">GCK72_025606</name>
</gene>
<protein>
    <submittedName>
        <fullName evidence="2">Uncharacterized protein</fullName>
    </submittedName>
</protein>
<dbReference type="KEGG" id="crq:GCK72_025606"/>
<feature type="region of interest" description="Disordered" evidence="1">
    <location>
        <begin position="1"/>
        <end position="50"/>
    </location>
</feature>
<dbReference type="Proteomes" id="UP000483820">
    <property type="component" value="Chromosome X"/>
</dbReference>
<proteinExistence type="predicted"/>
<dbReference type="GeneID" id="9807677"/>
<reference evidence="2 3" key="1">
    <citation type="submission" date="2019-12" db="EMBL/GenBank/DDBJ databases">
        <title>Chromosome-level assembly of the Caenorhabditis remanei genome.</title>
        <authorList>
            <person name="Teterina A.A."/>
            <person name="Willis J.H."/>
            <person name="Phillips P.C."/>
        </authorList>
    </citation>
    <scope>NUCLEOTIDE SEQUENCE [LARGE SCALE GENOMIC DNA]</scope>
    <source>
        <strain evidence="2 3">PX506</strain>
        <tissue evidence="2">Whole organism</tissue>
    </source>
</reference>
<feature type="compositionally biased region" description="Low complexity" evidence="1">
    <location>
        <begin position="15"/>
        <end position="24"/>
    </location>
</feature>
<organism evidence="2 3">
    <name type="scientific">Caenorhabditis remanei</name>
    <name type="common">Caenorhabditis vulgaris</name>
    <dbReference type="NCBI Taxonomy" id="31234"/>
    <lineage>
        <taxon>Eukaryota</taxon>
        <taxon>Metazoa</taxon>
        <taxon>Ecdysozoa</taxon>
        <taxon>Nematoda</taxon>
        <taxon>Chromadorea</taxon>
        <taxon>Rhabditida</taxon>
        <taxon>Rhabditina</taxon>
        <taxon>Rhabditomorpha</taxon>
        <taxon>Rhabditoidea</taxon>
        <taxon>Rhabditidae</taxon>
        <taxon>Peloderinae</taxon>
        <taxon>Caenorhabditis</taxon>
    </lineage>
</organism>
<dbReference type="AlphaFoldDB" id="A0A6A5G3M4"/>
<accession>A0A6A5G3M4</accession>
<comment type="caution">
    <text evidence="2">The sequence shown here is derived from an EMBL/GenBank/DDBJ whole genome shotgun (WGS) entry which is preliminary data.</text>
</comment>
<evidence type="ECO:0000313" key="3">
    <source>
        <dbReference type="Proteomes" id="UP000483820"/>
    </source>
</evidence>
<evidence type="ECO:0000313" key="2">
    <source>
        <dbReference type="EMBL" id="KAF1749139.1"/>
    </source>
</evidence>
<dbReference type="RefSeq" id="XP_003106221.2">
    <property type="nucleotide sequence ID" value="XM_003106173.2"/>
</dbReference>